<sequence length="165" mass="18397">MSLASCQIYVALLGQWPITVPSRRCICAPPEDRQRLRSIYPFRVGKWREFILKGCRGFGTRNFGGQATGASGDGRRRRIDELSPGAADWVSCPYLDCYWQCYAVCVVALKRFVDDGREPVVFFYCLRPRTVPSDRSVEASEERALAGALPLTMEGEVRLGGSHGS</sequence>
<name>A0A4C1T3A1_EUMVA</name>
<evidence type="ECO:0000313" key="1">
    <source>
        <dbReference type="EMBL" id="GBP07928.1"/>
    </source>
</evidence>
<reference evidence="1 2" key="1">
    <citation type="journal article" date="2019" name="Commun. Biol.">
        <title>The bagworm genome reveals a unique fibroin gene that provides high tensile strength.</title>
        <authorList>
            <person name="Kono N."/>
            <person name="Nakamura H."/>
            <person name="Ohtoshi R."/>
            <person name="Tomita M."/>
            <person name="Numata K."/>
            <person name="Arakawa K."/>
        </authorList>
    </citation>
    <scope>NUCLEOTIDE SEQUENCE [LARGE SCALE GENOMIC DNA]</scope>
</reference>
<dbReference type="AlphaFoldDB" id="A0A4C1T3A1"/>
<keyword evidence="2" id="KW-1185">Reference proteome</keyword>
<dbReference type="EMBL" id="BGZK01004261">
    <property type="protein sequence ID" value="GBP07928.1"/>
    <property type="molecule type" value="Genomic_DNA"/>
</dbReference>
<organism evidence="1 2">
    <name type="scientific">Eumeta variegata</name>
    <name type="common">Bagworm moth</name>
    <name type="synonym">Eumeta japonica</name>
    <dbReference type="NCBI Taxonomy" id="151549"/>
    <lineage>
        <taxon>Eukaryota</taxon>
        <taxon>Metazoa</taxon>
        <taxon>Ecdysozoa</taxon>
        <taxon>Arthropoda</taxon>
        <taxon>Hexapoda</taxon>
        <taxon>Insecta</taxon>
        <taxon>Pterygota</taxon>
        <taxon>Neoptera</taxon>
        <taxon>Endopterygota</taxon>
        <taxon>Lepidoptera</taxon>
        <taxon>Glossata</taxon>
        <taxon>Ditrysia</taxon>
        <taxon>Tineoidea</taxon>
        <taxon>Psychidae</taxon>
        <taxon>Oiketicinae</taxon>
        <taxon>Eumeta</taxon>
    </lineage>
</organism>
<comment type="caution">
    <text evidence="1">The sequence shown here is derived from an EMBL/GenBank/DDBJ whole genome shotgun (WGS) entry which is preliminary data.</text>
</comment>
<proteinExistence type="predicted"/>
<evidence type="ECO:0000313" key="2">
    <source>
        <dbReference type="Proteomes" id="UP000299102"/>
    </source>
</evidence>
<protein>
    <submittedName>
        <fullName evidence="1">Uncharacterized protein</fullName>
    </submittedName>
</protein>
<accession>A0A4C1T3A1</accession>
<dbReference type="Proteomes" id="UP000299102">
    <property type="component" value="Unassembled WGS sequence"/>
</dbReference>
<gene>
    <name evidence="1" type="ORF">EVAR_77026_1</name>
</gene>